<evidence type="ECO:0000256" key="1">
    <source>
        <dbReference type="SAM" id="MobiDB-lite"/>
    </source>
</evidence>
<dbReference type="OrthoDB" id="296005at2759"/>
<dbReference type="EMBL" id="CAJJDN010000010">
    <property type="protein sequence ID" value="CAD8056645.1"/>
    <property type="molecule type" value="Genomic_DNA"/>
</dbReference>
<sequence length="179" mass="20459">MGGICQKQISIEEQGNNEKKQHKFLIKGPPKIQKPIPIKNLQFQVDDVIIEKEQCISIPKLLSQEKEFRITEQELAIKDVKISLEEEILFRQESDQLEQQNNSKDEGNSQKNQGKGSNNDISKHKSILKNKVNNGSNPQSPKNQLKDSLTSGSQRSIKKVTFDKKQKVAYSSFRKIKLD</sequence>
<dbReference type="Proteomes" id="UP000692954">
    <property type="component" value="Unassembled WGS sequence"/>
</dbReference>
<evidence type="ECO:0000313" key="3">
    <source>
        <dbReference type="Proteomes" id="UP000692954"/>
    </source>
</evidence>
<comment type="caution">
    <text evidence="2">The sequence shown here is derived from an EMBL/GenBank/DDBJ whole genome shotgun (WGS) entry which is preliminary data.</text>
</comment>
<evidence type="ECO:0000313" key="2">
    <source>
        <dbReference type="EMBL" id="CAD8056645.1"/>
    </source>
</evidence>
<feature type="region of interest" description="Disordered" evidence="1">
    <location>
        <begin position="93"/>
        <end position="161"/>
    </location>
</feature>
<name>A0A8S1KRY8_9CILI</name>
<feature type="compositionally biased region" description="Polar residues" evidence="1">
    <location>
        <begin position="131"/>
        <end position="155"/>
    </location>
</feature>
<dbReference type="AlphaFoldDB" id="A0A8S1KRY8"/>
<feature type="compositionally biased region" description="Polar residues" evidence="1">
    <location>
        <begin position="109"/>
        <end position="120"/>
    </location>
</feature>
<accession>A0A8S1KRY8</accession>
<organism evidence="2 3">
    <name type="scientific">Paramecium sonneborni</name>
    <dbReference type="NCBI Taxonomy" id="65129"/>
    <lineage>
        <taxon>Eukaryota</taxon>
        <taxon>Sar</taxon>
        <taxon>Alveolata</taxon>
        <taxon>Ciliophora</taxon>
        <taxon>Intramacronucleata</taxon>
        <taxon>Oligohymenophorea</taxon>
        <taxon>Peniculida</taxon>
        <taxon>Parameciidae</taxon>
        <taxon>Paramecium</taxon>
    </lineage>
</organism>
<gene>
    <name evidence="2" type="ORF">PSON_ATCC_30995.1.T0100368</name>
</gene>
<reference evidence="2" key="1">
    <citation type="submission" date="2021-01" db="EMBL/GenBank/DDBJ databases">
        <authorList>
            <consortium name="Genoscope - CEA"/>
            <person name="William W."/>
        </authorList>
    </citation>
    <scope>NUCLEOTIDE SEQUENCE</scope>
</reference>
<proteinExistence type="predicted"/>
<keyword evidence="3" id="KW-1185">Reference proteome</keyword>
<protein>
    <submittedName>
        <fullName evidence="2">Uncharacterized protein</fullName>
    </submittedName>
</protein>